<name>A0A4R4J3G9_PHOLU</name>
<dbReference type="EMBL" id="PUJX01000018">
    <property type="protein sequence ID" value="TDB48054.1"/>
    <property type="molecule type" value="Genomic_DNA"/>
</dbReference>
<sequence length="249" mass="28675">MNKELTLSELLTQRCVNFTNSEKAIEIIDDGIEKLFKDLVSDTFRSYSDFGRLLTKSFENALPNNISDVIDLQKYNHMIVSRIKEEWVKSSIHNDIQQRIIGLTEEFTSEIATPKHIMASKLWEAFIGDNQEQAHREGWESPQIIINEHDNKYIWVGLDPRESNSYFYSNETSVYGCEIMLALSPKGADEENRQIYELFSGHLNNSDILGGKVISAYSKFDKLIMSLYYGGSLLVWDESPEDISYPSYD</sequence>
<dbReference type="AlphaFoldDB" id="A0A4R4J3G9"/>
<gene>
    <name evidence="1" type="ORF">C5468_16755</name>
</gene>
<dbReference type="Proteomes" id="UP000295550">
    <property type="component" value="Unassembled WGS sequence"/>
</dbReference>
<evidence type="ECO:0000313" key="2">
    <source>
        <dbReference type="Proteomes" id="UP000295550"/>
    </source>
</evidence>
<accession>A0A4R4J3G9</accession>
<evidence type="ECO:0000313" key="1">
    <source>
        <dbReference type="EMBL" id="TDB48054.1"/>
    </source>
</evidence>
<dbReference type="RefSeq" id="WP_132346761.1">
    <property type="nucleotide sequence ID" value="NZ_CAWOLF010000018.1"/>
</dbReference>
<proteinExistence type="predicted"/>
<organism evidence="1 2">
    <name type="scientific">Photorhabdus luminescens subsp. mexicana</name>
    <dbReference type="NCBI Taxonomy" id="2100167"/>
    <lineage>
        <taxon>Bacteria</taxon>
        <taxon>Pseudomonadati</taxon>
        <taxon>Pseudomonadota</taxon>
        <taxon>Gammaproteobacteria</taxon>
        <taxon>Enterobacterales</taxon>
        <taxon>Morganellaceae</taxon>
        <taxon>Photorhabdus</taxon>
    </lineage>
</organism>
<comment type="caution">
    <text evidence="1">The sequence shown here is derived from an EMBL/GenBank/DDBJ whole genome shotgun (WGS) entry which is preliminary data.</text>
</comment>
<reference evidence="1 2" key="1">
    <citation type="journal article" date="2019" name="Int. J. Syst. Evol. Microbiol.">
        <title>Photorhabdus khanii subsp. guanajuatensis subsp. nov., isolated from Heterorhabditis atacamensis, and Photorhabdus luminescens subsp. mexicana subsp. nov., isolated from Heterorhabditis mexicana entomopathogenic nematodes.</title>
        <authorList>
            <person name="Machado R.A.R."/>
            <person name="Bruno P."/>
            <person name="Arce C.C.M."/>
            <person name="Liechti N."/>
            <person name="Kohler A."/>
            <person name="Bernal J."/>
            <person name="Bruggmann R."/>
            <person name="Turlings T.C.J."/>
        </authorList>
    </citation>
    <scope>NUCLEOTIDE SEQUENCE [LARGE SCALE GENOMIC DNA]</scope>
    <source>
        <strain evidence="1 2">MEX47-22</strain>
    </source>
</reference>
<protein>
    <submittedName>
        <fullName evidence="1">Uncharacterized protein</fullName>
    </submittedName>
</protein>